<keyword evidence="6 8" id="KW-0472">Membrane</keyword>
<dbReference type="InterPro" id="IPR000531">
    <property type="entry name" value="Beta-barrel_TonB"/>
</dbReference>
<dbReference type="InterPro" id="IPR010104">
    <property type="entry name" value="TonB_rcpt_bac"/>
</dbReference>
<organism evidence="13 14">
    <name type="scientific">Novosphingobium capsulatum</name>
    <dbReference type="NCBI Taxonomy" id="13688"/>
    <lineage>
        <taxon>Bacteria</taxon>
        <taxon>Pseudomonadati</taxon>
        <taxon>Pseudomonadota</taxon>
        <taxon>Alphaproteobacteria</taxon>
        <taxon>Sphingomonadales</taxon>
        <taxon>Sphingomonadaceae</taxon>
        <taxon>Novosphingobium</taxon>
    </lineage>
</organism>
<dbReference type="InterPro" id="IPR036942">
    <property type="entry name" value="Beta-barrel_TonB_sf"/>
</dbReference>
<evidence type="ECO:0000256" key="2">
    <source>
        <dbReference type="ARBA" id="ARBA00022448"/>
    </source>
</evidence>
<dbReference type="SUPFAM" id="SSF56935">
    <property type="entry name" value="Porins"/>
    <property type="match status" value="1"/>
</dbReference>
<dbReference type="Pfam" id="PF07715">
    <property type="entry name" value="Plug"/>
    <property type="match status" value="1"/>
</dbReference>
<keyword evidence="2 8" id="KW-0813">Transport</keyword>
<feature type="domain" description="TonB-dependent receptor plug" evidence="12">
    <location>
        <begin position="63"/>
        <end position="164"/>
    </location>
</feature>
<dbReference type="Pfam" id="PF00593">
    <property type="entry name" value="TonB_dep_Rec_b-barrel"/>
    <property type="match status" value="1"/>
</dbReference>
<evidence type="ECO:0000256" key="5">
    <source>
        <dbReference type="ARBA" id="ARBA00023077"/>
    </source>
</evidence>
<dbReference type="PROSITE" id="PS52016">
    <property type="entry name" value="TONB_DEPENDENT_REC_3"/>
    <property type="match status" value="1"/>
</dbReference>
<keyword evidence="14" id="KW-1185">Reference proteome</keyword>
<dbReference type="InterPro" id="IPR039426">
    <property type="entry name" value="TonB-dep_rcpt-like"/>
</dbReference>
<evidence type="ECO:0000256" key="6">
    <source>
        <dbReference type="ARBA" id="ARBA00023136"/>
    </source>
</evidence>
<dbReference type="PANTHER" id="PTHR40980">
    <property type="entry name" value="PLUG DOMAIN-CONTAINING PROTEIN"/>
    <property type="match status" value="1"/>
</dbReference>
<dbReference type="RefSeq" id="WP_169049035.1">
    <property type="nucleotide sequence ID" value="NZ_JAVDRD010000005.1"/>
</dbReference>
<comment type="subcellular location">
    <subcellularLocation>
        <location evidence="1 8">Cell outer membrane</location>
        <topology evidence="1 8">Multi-pass membrane protein</topology>
    </subcellularLocation>
</comment>
<evidence type="ECO:0000256" key="1">
    <source>
        <dbReference type="ARBA" id="ARBA00004571"/>
    </source>
</evidence>
<evidence type="ECO:0000313" key="14">
    <source>
        <dbReference type="Proteomes" id="UP001184150"/>
    </source>
</evidence>
<comment type="similarity">
    <text evidence="8 9">Belongs to the TonB-dependent receptor family.</text>
</comment>
<dbReference type="Gene3D" id="2.40.170.20">
    <property type="entry name" value="TonB-dependent receptor, beta-barrel domain"/>
    <property type="match status" value="1"/>
</dbReference>
<evidence type="ECO:0000256" key="9">
    <source>
        <dbReference type="RuleBase" id="RU003357"/>
    </source>
</evidence>
<evidence type="ECO:0000259" key="12">
    <source>
        <dbReference type="Pfam" id="PF07715"/>
    </source>
</evidence>
<dbReference type="NCBIfam" id="TIGR01782">
    <property type="entry name" value="TonB-Xanth-Caul"/>
    <property type="match status" value="1"/>
</dbReference>
<dbReference type="PANTHER" id="PTHR40980:SF3">
    <property type="entry name" value="TONB-DEPENDENT RECEPTOR-LIKE BETA-BARREL DOMAIN-CONTAINING PROTEIN"/>
    <property type="match status" value="1"/>
</dbReference>
<sequence length="864" mass="92704">MKNVGAYLCTAALGALVMPAGSALAQTAPAAAKATTDAKDETVADAIVVSGVRASLRSAQDRKANASQIVDSIVAEDIGKLPDQNTTDALQRVTGVQIERDYGEGSTVYVRGLAQVNTTLNGREIFTAQGARGLNLQDIPAELLAGLDVYKSPSANQIEGGLGGLIDLRTRRPLDFKGLTVAGNIRGIYSDLAKELTPAVSGLIADRWDTGAGEIGALVSVSYQERKFRSDLISTGTPASSTTIVPGQTVVAPNGAYDVTPYGDRRRLGISGTLQWKPTPNLEIYFEGQYARFNNLNDNYGASVGLGGLTAEPGATVAANGDVTKATYLNAPLTVLSYAYDTRDRMTQFAGGGKWTNDKLTVSTDISYTKATGSVVFNSGFTGATIPRFSVDNTAFVPGSSANGYDLLSQSNTNFQFLLYQGTQNKADQFAGTLDASYAVDSGFLKSIDVGFRYGNRTAQSNQTSFFLFSGAPGTAAPSILAANPASDFFSKSSRGTPLLSNYLVIPVPLLRDHLSEVQTALGFDATDPVDGPLAFYRVSEKTTALYAMARFGSPSGLVDGNVGLRYVHTQTALNGNRTLSGGGVGPIQVNSSYDDFLPSANIRFNLTDKLKLRLAASKVVTRPNFSDLSPSLTLNSVQQNGSAGNPYLKPLKADQLDASLEYYFARGSSIYGALFYKKVRNFISVNPSVEVYDGITYTISRPDNNQGGEIKGAEVGYQQFFDFLPGALSGLGIQANYTYVDSKTTSSIVGQTTPLQGLSKHTYNLVGMYEKYGVSARVAYNWRSTYFDSTYLFNGVGQPSFRRGYGWLAASLSYDVTPNVTISLEGNNLTRVIRRSYYNNMDTRPHETQIDDRQIIFGVRFKL</sequence>
<name>A0ABU1MLQ6_9SPHN</name>
<dbReference type="Proteomes" id="UP001184150">
    <property type="component" value="Unassembled WGS sequence"/>
</dbReference>
<evidence type="ECO:0000259" key="11">
    <source>
        <dbReference type="Pfam" id="PF00593"/>
    </source>
</evidence>
<keyword evidence="10" id="KW-0732">Signal</keyword>
<proteinExistence type="inferred from homology"/>
<comment type="caution">
    <text evidence="13">The sequence shown here is derived from an EMBL/GenBank/DDBJ whole genome shotgun (WGS) entry which is preliminary data.</text>
</comment>
<keyword evidence="4 8" id="KW-0812">Transmembrane</keyword>
<keyword evidence="5 9" id="KW-0798">TonB box</keyword>
<protein>
    <submittedName>
        <fullName evidence="13">TonB-dependent receptor</fullName>
    </submittedName>
</protein>
<dbReference type="EMBL" id="JAVDRD010000005">
    <property type="protein sequence ID" value="MDR6511256.1"/>
    <property type="molecule type" value="Genomic_DNA"/>
</dbReference>
<dbReference type="InterPro" id="IPR037066">
    <property type="entry name" value="Plug_dom_sf"/>
</dbReference>
<feature type="signal peptide" evidence="10">
    <location>
        <begin position="1"/>
        <end position="25"/>
    </location>
</feature>
<dbReference type="CDD" id="cd01347">
    <property type="entry name" value="ligand_gated_channel"/>
    <property type="match status" value="1"/>
</dbReference>
<evidence type="ECO:0000256" key="10">
    <source>
        <dbReference type="SAM" id="SignalP"/>
    </source>
</evidence>
<evidence type="ECO:0000256" key="7">
    <source>
        <dbReference type="ARBA" id="ARBA00023237"/>
    </source>
</evidence>
<evidence type="ECO:0000256" key="3">
    <source>
        <dbReference type="ARBA" id="ARBA00022452"/>
    </source>
</evidence>
<evidence type="ECO:0000256" key="8">
    <source>
        <dbReference type="PROSITE-ProRule" id="PRU01360"/>
    </source>
</evidence>
<evidence type="ECO:0000256" key="4">
    <source>
        <dbReference type="ARBA" id="ARBA00022692"/>
    </source>
</evidence>
<reference evidence="13 14" key="1">
    <citation type="submission" date="2023-07" db="EMBL/GenBank/DDBJ databases">
        <title>Sorghum-associated microbial communities from plants grown in Nebraska, USA.</title>
        <authorList>
            <person name="Schachtman D."/>
        </authorList>
    </citation>
    <scope>NUCLEOTIDE SEQUENCE [LARGE SCALE GENOMIC DNA]</scope>
    <source>
        <strain evidence="13 14">DS1027</strain>
    </source>
</reference>
<keyword evidence="7 8" id="KW-0998">Cell outer membrane</keyword>
<evidence type="ECO:0000313" key="13">
    <source>
        <dbReference type="EMBL" id="MDR6511256.1"/>
    </source>
</evidence>
<feature type="domain" description="TonB-dependent receptor-like beta-barrel" evidence="11">
    <location>
        <begin position="384"/>
        <end position="830"/>
    </location>
</feature>
<keyword evidence="13" id="KW-0675">Receptor</keyword>
<dbReference type="InterPro" id="IPR012910">
    <property type="entry name" value="Plug_dom"/>
</dbReference>
<accession>A0ABU1MLQ6</accession>
<dbReference type="Gene3D" id="2.170.130.10">
    <property type="entry name" value="TonB-dependent receptor, plug domain"/>
    <property type="match status" value="1"/>
</dbReference>
<keyword evidence="3 8" id="KW-1134">Transmembrane beta strand</keyword>
<feature type="chain" id="PRO_5045803303" evidence="10">
    <location>
        <begin position="26"/>
        <end position="864"/>
    </location>
</feature>
<gene>
    <name evidence="13" type="ORF">J2792_002128</name>
</gene>